<dbReference type="AlphaFoldDB" id="A0A837D8A6"/>
<evidence type="ECO:0000313" key="2">
    <source>
        <dbReference type="Proteomes" id="UP000030848"/>
    </source>
</evidence>
<dbReference type="PANTHER" id="PTHR46523">
    <property type="entry name" value="DCTP PYROPHOSPHATASE 1"/>
    <property type="match status" value="1"/>
</dbReference>
<dbReference type="GO" id="GO:0042262">
    <property type="term" value="P:DNA protection"/>
    <property type="evidence" value="ECO:0007669"/>
    <property type="project" value="TreeGrafter"/>
</dbReference>
<proteinExistence type="predicted"/>
<accession>A0A837D8A6</accession>
<name>A0A837D8A6_9PSEU</name>
<dbReference type="GO" id="GO:0047840">
    <property type="term" value="F:dCTP diphosphatase activity"/>
    <property type="evidence" value="ECO:0007669"/>
    <property type="project" value="TreeGrafter"/>
</dbReference>
<dbReference type="Proteomes" id="UP000030848">
    <property type="component" value="Unassembled WGS sequence"/>
</dbReference>
<dbReference type="InterPro" id="IPR025984">
    <property type="entry name" value="DCTPP"/>
</dbReference>
<comment type="caution">
    <text evidence="1">The sequence shown here is derived from an EMBL/GenBank/DDBJ whole genome shotgun (WGS) entry which is preliminary data.</text>
</comment>
<dbReference type="PIRSF" id="PIRSF029826">
    <property type="entry name" value="UCP029826_pph"/>
    <property type="match status" value="1"/>
</dbReference>
<keyword evidence="1" id="KW-0378">Hydrolase</keyword>
<dbReference type="GO" id="GO:0006253">
    <property type="term" value="P:dCTP catabolic process"/>
    <property type="evidence" value="ECO:0007669"/>
    <property type="project" value="TreeGrafter"/>
</dbReference>
<dbReference type="Gene3D" id="1.10.287.1080">
    <property type="entry name" value="MazG-like"/>
    <property type="match status" value="1"/>
</dbReference>
<organism evidence="1 2">
    <name type="scientific">Saccharomonospora viridis</name>
    <dbReference type="NCBI Taxonomy" id="1852"/>
    <lineage>
        <taxon>Bacteria</taxon>
        <taxon>Bacillati</taxon>
        <taxon>Actinomycetota</taxon>
        <taxon>Actinomycetes</taxon>
        <taxon>Pseudonocardiales</taxon>
        <taxon>Pseudonocardiaceae</taxon>
        <taxon>Saccharomonospora</taxon>
    </lineage>
</organism>
<dbReference type="CDD" id="cd11537">
    <property type="entry name" value="NTP-PPase_RS21-C6_like"/>
    <property type="match status" value="1"/>
</dbReference>
<evidence type="ECO:0000313" key="1">
    <source>
        <dbReference type="EMBL" id="KHF43068.1"/>
    </source>
</evidence>
<protein>
    <submittedName>
        <fullName evidence="1">Nucleotide pyrophosphohydrolase</fullName>
    </submittedName>
</protein>
<dbReference type="PANTHER" id="PTHR46523:SF1">
    <property type="entry name" value="DCTP PYROPHOSPHATASE 1"/>
    <property type="match status" value="1"/>
</dbReference>
<sequence length="120" mass="13832">MELADLQHRLRAFADERDWNRFHTPKNLAMALAGEVGELLEIFQWLTPEQSNNVMSDARTAEHVRHELADVLSYLLRLADVLEVDLAAALVEKMRVNEAKYPVEEARGRADKYDRLATDR</sequence>
<dbReference type="Pfam" id="PF12643">
    <property type="entry name" value="MazG-like"/>
    <property type="match status" value="1"/>
</dbReference>
<reference evidence="1 2" key="1">
    <citation type="submission" date="2014-10" db="EMBL/GenBank/DDBJ databases">
        <title>Genome sequence of Micropolyspora internatus JCM3315.</title>
        <authorList>
            <person name="Shin S.-K."/>
            <person name="Yi H."/>
        </authorList>
    </citation>
    <scope>NUCLEOTIDE SEQUENCE [LARGE SCALE GENOMIC DNA]</scope>
    <source>
        <strain evidence="1 2">JCM 3315</strain>
    </source>
</reference>
<gene>
    <name evidence="1" type="ORF">MINT15_32700</name>
</gene>
<dbReference type="EMBL" id="JRZE01000006">
    <property type="protein sequence ID" value="KHF43068.1"/>
    <property type="molecule type" value="Genomic_DNA"/>
</dbReference>
<dbReference type="OrthoDB" id="9791898at2"/>
<dbReference type="SUPFAM" id="SSF101386">
    <property type="entry name" value="all-alpha NTP pyrophosphatases"/>
    <property type="match status" value="1"/>
</dbReference>
<dbReference type="InterPro" id="IPR052555">
    <property type="entry name" value="dCTP_Pyrophosphatase"/>
</dbReference>
<dbReference type="GO" id="GO:0005829">
    <property type="term" value="C:cytosol"/>
    <property type="evidence" value="ECO:0007669"/>
    <property type="project" value="TreeGrafter"/>
</dbReference>
<dbReference type="RefSeq" id="WP_037312044.1">
    <property type="nucleotide sequence ID" value="NZ_FOWS01000001.1"/>
</dbReference>